<dbReference type="InterPro" id="IPR035903">
    <property type="entry name" value="HesB-like_dom_sf"/>
</dbReference>
<dbReference type="Pfam" id="PF01521">
    <property type="entry name" value="Fe-S_biosyn"/>
    <property type="match status" value="1"/>
</dbReference>
<keyword evidence="3" id="KW-1185">Reference proteome</keyword>
<dbReference type="SUPFAM" id="SSF89360">
    <property type="entry name" value="HesB-like domain"/>
    <property type="match status" value="1"/>
</dbReference>
<feature type="domain" description="Core" evidence="1">
    <location>
        <begin position="1"/>
        <end position="101"/>
    </location>
</feature>
<evidence type="ECO:0000313" key="3">
    <source>
        <dbReference type="Proteomes" id="UP001317629"/>
    </source>
</evidence>
<gene>
    <name evidence="2" type="ORF">SS37A_23110</name>
</gene>
<name>A0ABM8EA86_9HYPH</name>
<evidence type="ECO:0000313" key="2">
    <source>
        <dbReference type="EMBL" id="BDV34782.1"/>
    </source>
</evidence>
<proteinExistence type="predicted"/>
<dbReference type="RefSeq" id="WP_202073348.1">
    <property type="nucleotide sequence ID" value="NZ_AP027142.1"/>
</dbReference>
<sequence length="114" mass="12216">MNIAFTPAAEKFIRRLVMFDGGPGYGLRLLVSPGGCSGMSAEFSVEPAPKEGEQVFQHAQFKMFLPAQSRLLLDGVTIDFKETATSTGFAFIDPKAKSCGCSSKTEAPAFEETA</sequence>
<dbReference type="InterPro" id="IPR016092">
    <property type="entry name" value="ATAP"/>
</dbReference>
<reference evidence="2 3" key="1">
    <citation type="journal article" date="2023" name="Int. J. Syst. Evol. Microbiol.">
        <title>Methylocystis iwaonis sp. nov., a type II methane-oxidizing bacterium from surface soil of a rice paddy field in Japan, and emended description of the genus Methylocystis (ex Whittenbury et al. 1970) Bowman et al. 1993.</title>
        <authorList>
            <person name="Kaise H."/>
            <person name="Sawadogo J.B."/>
            <person name="Alam M.S."/>
            <person name="Ueno C."/>
            <person name="Dianou D."/>
            <person name="Shinjo R."/>
            <person name="Asakawa S."/>
        </authorList>
    </citation>
    <scope>NUCLEOTIDE SEQUENCE [LARGE SCALE GENOMIC DNA]</scope>
    <source>
        <strain evidence="2 3">SS37A-Re</strain>
    </source>
</reference>
<dbReference type="Proteomes" id="UP001317629">
    <property type="component" value="Chromosome"/>
</dbReference>
<evidence type="ECO:0000259" key="1">
    <source>
        <dbReference type="Pfam" id="PF01521"/>
    </source>
</evidence>
<dbReference type="Gene3D" id="2.60.300.12">
    <property type="entry name" value="HesB-like domain"/>
    <property type="match status" value="1"/>
</dbReference>
<dbReference type="InterPro" id="IPR000361">
    <property type="entry name" value="ATAP_core_dom"/>
</dbReference>
<dbReference type="EMBL" id="AP027142">
    <property type="protein sequence ID" value="BDV34782.1"/>
    <property type="molecule type" value="Genomic_DNA"/>
</dbReference>
<dbReference type="NCBIfam" id="TIGR00049">
    <property type="entry name" value="iron-sulfur cluster assembly accessory protein"/>
    <property type="match status" value="1"/>
</dbReference>
<accession>A0ABM8EA86</accession>
<protein>
    <recommendedName>
        <fullName evidence="1">Core domain-containing protein</fullName>
    </recommendedName>
</protein>
<organism evidence="2 3">
    <name type="scientific">Methylocystis iwaonis</name>
    <dbReference type="NCBI Taxonomy" id="2885079"/>
    <lineage>
        <taxon>Bacteria</taxon>
        <taxon>Pseudomonadati</taxon>
        <taxon>Pseudomonadota</taxon>
        <taxon>Alphaproteobacteria</taxon>
        <taxon>Hyphomicrobiales</taxon>
        <taxon>Methylocystaceae</taxon>
        <taxon>Methylocystis</taxon>
    </lineage>
</organism>